<keyword evidence="6 8" id="KW-0472">Membrane</keyword>
<evidence type="ECO:0000256" key="6">
    <source>
        <dbReference type="ARBA" id="ARBA00023136"/>
    </source>
</evidence>
<keyword evidence="3" id="KW-1003">Cell membrane</keyword>
<comment type="caution">
    <text evidence="10">The sequence shown here is derived from an EMBL/GenBank/DDBJ whole genome shotgun (WGS) entry which is preliminary data.</text>
</comment>
<name>A0A268EVV3_9BACL</name>
<keyword evidence="12" id="KW-1185">Reference proteome</keyword>
<organism evidence="10 11">
    <name type="scientific">Paenibacillus campinasensis</name>
    <dbReference type="NCBI Taxonomy" id="66347"/>
    <lineage>
        <taxon>Bacteria</taxon>
        <taxon>Bacillati</taxon>
        <taxon>Bacillota</taxon>
        <taxon>Bacilli</taxon>
        <taxon>Bacillales</taxon>
        <taxon>Paenibacillaceae</taxon>
        <taxon>Paenibacillus</taxon>
    </lineage>
</organism>
<dbReference type="Proteomes" id="UP000215596">
    <property type="component" value="Unassembled WGS sequence"/>
</dbReference>
<evidence type="ECO:0000256" key="2">
    <source>
        <dbReference type="ARBA" id="ARBA00022448"/>
    </source>
</evidence>
<comment type="similarity">
    <text evidence="7">Belongs to the drug/metabolite transporter (DMT) superfamily. Small multidrug resistance (SMR) (TC 2.A.7.1) family.</text>
</comment>
<dbReference type="Proteomes" id="UP000435177">
    <property type="component" value="Unassembled WGS sequence"/>
</dbReference>
<dbReference type="EMBL" id="WOAA01000015">
    <property type="protein sequence ID" value="MUG67545.1"/>
    <property type="molecule type" value="Genomic_DNA"/>
</dbReference>
<feature type="transmembrane region" description="Helical" evidence="8">
    <location>
        <begin position="29"/>
        <end position="50"/>
    </location>
</feature>
<feature type="transmembrane region" description="Helical" evidence="8">
    <location>
        <begin position="84"/>
        <end position="103"/>
    </location>
</feature>
<evidence type="ECO:0000256" key="4">
    <source>
        <dbReference type="ARBA" id="ARBA00022692"/>
    </source>
</evidence>
<dbReference type="EMBL" id="NPBY01000030">
    <property type="protein sequence ID" value="PAD77257.1"/>
    <property type="molecule type" value="Genomic_DNA"/>
</dbReference>
<dbReference type="FunFam" id="1.10.3730.20:FF:000001">
    <property type="entry name" value="Quaternary ammonium compound resistance transporter SugE"/>
    <property type="match status" value="1"/>
</dbReference>
<evidence type="ECO:0000256" key="7">
    <source>
        <dbReference type="RuleBase" id="RU003942"/>
    </source>
</evidence>
<keyword evidence="2" id="KW-0813">Transport</keyword>
<keyword evidence="4 7" id="KW-0812">Transmembrane</keyword>
<sequence length="104" mass="11116">MAWFALILAGACEITGVIGIQGASRRKGWPYVLLLCVSFAASFSLLSYAMKTLPMGTAYAIWTGIGTVGSAAVGMLLFGEPREWRRLLFIAMILCAAVGLKIIT</sequence>
<dbReference type="GO" id="GO:0005886">
    <property type="term" value="C:plasma membrane"/>
    <property type="evidence" value="ECO:0007669"/>
    <property type="project" value="UniProtKB-SubCell"/>
</dbReference>
<protein>
    <submittedName>
        <fullName evidence="10">QacE family quaternary ammonium compound efflux SMR transporter</fullName>
    </submittedName>
</protein>
<dbReference type="GO" id="GO:0022857">
    <property type="term" value="F:transmembrane transporter activity"/>
    <property type="evidence" value="ECO:0007669"/>
    <property type="project" value="InterPro"/>
</dbReference>
<evidence type="ECO:0000256" key="8">
    <source>
        <dbReference type="SAM" id="Phobius"/>
    </source>
</evidence>
<gene>
    <name evidence="10" type="ORF">CHH67_09615</name>
    <name evidence="9" type="ORF">GNP94_16270</name>
</gene>
<feature type="transmembrane region" description="Helical" evidence="8">
    <location>
        <begin position="57"/>
        <end position="78"/>
    </location>
</feature>
<reference evidence="9 12" key="2">
    <citation type="submission" date="2019-11" db="EMBL/GenBank/DDBJ databases">
        <title>Draft genome sequences of five Paenibacillus species of dairy origin.</title>
        <authorList>
            <person name="Olajide A.M."/>
            <person name="Chen S."/>
            <person name="Lapointe G."/>
        </authorList>
    </citation>
    <scope>NUCLEOTIDE SEQUENCE [LARGE SCALE GENOMIC DNA]</scope>
    <source>
        <strain evidence="9 12">3CS1</strain>
    </source>
</reference>
<dbReference type="PANTHER" id="PTHR30561">
    <property type="entry name" value="SMR FAMILY PROTON-DEPENDENT DRUG EFFLUX TRANSPORTER SUGE"/>
    <property type="match status" value="1"/>
</dbReference>
<evidence type="ECO:0000256" key="1">
    <source>
        <dbReference type="ARBA" id="ARBA00004651"/>
    </source>
</evidence>
<dbReference type="InterPro" id="IPR045324">
    <property type="entry name" value="Small_multidrug_res"/>
</dbReference>
<dbReference type="InterPro" id="IPR000390">
    <property type="entry name" value="Small_drug/metabolite_transptr"/>
</dbReference>
<dbReference type="AlphaFoldDB" id="A0A268EVV3"/>
<dbReference type="Pfam" id="PF00893">
    <property type="entry name" value="Multi_Drug_Res"/>
    <property type="match status" value="1"/>
</dbReference>
<evidence type="ECO:0000313" key="11">
    <source>
        <dbReference type="Proteomes" id="UP000215596"/>
    </source>
</evidence>
<comment type="subcellular location">
    <subcellularLocation>
        <location evidence="1 7">Cell membrane</location>
        <topology evidence="1 7">Multi-pass membrane protein</topology>
    </subcellularLocation>
</comment>
<dbReference type="SUPFAM" id="SSF103481">
    <property type="entry name" value="Multidrug resistance efflux transporter EmrE"/>
    <property type="match status" value="1"/>
</dbReference>
<evidence type="ECO:0000313" key="12">
    <source>
        <dbReference type="Proteomes" id="UP000435177"/>
    </source>
</evidence>
<keyword evidence="5 8" id="KW-1133">Transmembrane helix</keyword>
<dbReference type="PANTHER" id="PTHR30561:SF0">
    <property type="entry name" value="GUANIDINIUM EXPORTER"/>
    <property type="match status" value="1"/>
</dbReference>
<dbReference type="Gene3D" id="1.10.3730.20">
    <property type="match status" value="1"/>
</dbReference>
<evidence type="ECO:0000256" key="5">
    <source>
        <dbReference type="ARBA" id="ARBA00022989"/>
    </source>
</evidence>
<evidence type="ECO:0000313" key="10">
    <source>
        <dbReference type="EMBL" id="PAD77257.1"/>
    </source>
</evidence>
<evidence type="ECO:0000313" key="9">
    <source>
        <dbReference type="EMBL" id="MUG67545.1"/>
    </source>
</evidence>
<dbReference type="OrthoDB" id="21828at2"/>
<reference evidence="10 11" key="1">
    <citation type="submission" date="2017-07" db="EMBL/GenBank/DDBJ databases">
        <title>Isolation and whole genome analysis of endospore-forming bacteria from heroin.</title>
        <authorList>
            <person name="Kalinowski J."/>
            <person name="Ahrens B."/>
            <person name="Al-Dilaimi A."/>
            <person name="Winkler A."/>
            <person name="Wibberg D."/>
            <person name="Schleenbecker U."/>
            <person name="Ruckert C."/>
            <person name="Wolfel R."/>
            <person name="Grass G."/>
        </authorList>
    </citation>
    <scope>NUCLEOTIDE SEQUENCE [LARGE SCALE GENOMIC DNA]</scope>
    <source>
        <strain evidence="10 11">7537-G1</strain>
    </source>
</reference>
<evidence type="ECO:0000256" key="3">
    <source>
        <dbReference type="ARBA" id="ARBA00022475"/>
    </source>
</evidence>
<dbReference type="InterPro" id="IPR037185">
    <property type="entry name" value="EmrE-like"/>
</dbReference>
<proteinExistence type="inferred from homology"/>
<accession>A0A268EVV3</accession>
<dbReference type="RefSeq" id="WP_095264956.1">
    <property type="nucleotide sequence ID" value="NZ_NPBY01000030.1"/>
</dbReference>